<comment type="caution">
    <text evidence="2">The sequence shown here is derived from an EMBL/GenBank/DDBJ whole genome shotgun (WGS) entry which is preliminary data.</text>
</comment>
<feature type="transmembrane region" description="Helical" evidence="1">
    <location>
        <begin position="12"/>
        <end position="33"/>
    </location>
</feature>
<reference evidence="2 3" key="1">
    <citation type="submission" date="2018-08" db="EMBL/GenBank/DDBJ databases">
        <title>A genome reference for cultivated species of the human gut microbiota.</title>
        <authorList>
            <person name="Zou Y."/>
            <person name="Xue W."/>
            <person name="Luo G."/>
        </authorList>
    </citation>
    <scope>NUCLEOTIDE SEQUENCE [LARGE SCALE GENOMIC DNA]</scope>
    <source>
        <strain evidence="2 3">AM40-30BH</strain>
    </source>
</reference>
<feature type="transmembrane region" description="Helical" evidence="1">
    <location>
        <begin position="276"/>
        <end position="294"/>
    </location>
</feature>
<dbReference type="PANTHER" id="PTHR31061:SF24">
    <property type="entry name" value="LD22376P"/>
    <property type="match status" value="1"/>
</dbReference>
<protein>
    <submittedName>
        <fullName evidence="2">DUF5009 domain-containing protein</fullName>
    </submittedName>
</protein>
<feature type="transmembrane region" description="Helical" evidence="1">
    <location>
        <begin position="124"/>
        <end position="144"/>
    </location>
</feature>
<keyword evidence="1" id="KW-1133">Transmembrane helix</keyword>
<organism evidence="2 3">
    <name type="scientific">Bacteroides nordii</name>
    <dbReference type="NCBI Taxonomy" id="291645"/>
    <lineage>
        <taxon>Bacteria</taxon>
        <taxon>Pseudomonadati</taxon>
        <taxon>Bacteroidota</taxon>
        <taxon>Bacteroidia</taxon>
        <taxon>Bacteroidales</taxon>
        <taxon>Bacteroidaceae</taxon>
        <taxon>Bacteroides</taxon>
    </lineage>
</organism>
<dbReference type="AlphaFoldDB" id="A0A413VME9"/>
<feature type="transmembrane region" description="Helical" evidence="1">
    <location>
        <begin position="210"/>
        <end position="233"/>
    </location>
</feature>
<dbReference type="Proteomes" id="UP000284379">
    <property type="component" value="Unassembled WGS sequence"/>
</dbReference>
<feature type="transmembrane region" description="Helical" evidence="1">
    <location>
        <begin position="56"/>
        <end position="78"/>
    </location>
</feature>
<evidence type="ECO:0000313" key="3">
    <source>
        <dbReference type="Proteomes" id="UP000284379"/>
    </source>
</evidence>
<gene>
    <name evidence="2" type="ORF">DW888_12480</name>
</gene>
<dbReference type="RefSeq" id="WP_122201674.1">
    <property type="nucleotide sequence ID" value="NZ_CABJFV010000008.1"/>
</dbReference>
<keyword evidence="1" id="KW-0812">Transmembrane</keyword>
<keyword evidence="1" id="KW-0472">Membrane</keyword>
<dbReference type="EMBL" id="QSGO01000008">
    <property type="protein sequence ID" value="RHB34765.1"/>
    <property type="molecule type" value="Genomic_DNA"/>
</dbReference>
<dbReference type="PANTHER" id="PTHR31061">
    <property type="entry name" value="LD22376P"/>
    <property type="match status" value="1"/>
</dbReference>
<name>A0A413VME9_9BACE</name>
<proteinExistence type="predicted"/>
<evidence type="ECO:0000256" key="1">
    <source>
        <dbReference type="SAM" id="Phobius"/>
    </source>
</evidence>
<feature type="transmembrane region" description="Helical" evidence="1">
    <location>
        <begin position="99"/>
        <end position="118"/>
    </location>
</feature>
<feature type="transmembrane region" description="Helical" evidence="1">
    <location>
        <begin position="306"/>
        <end position="324"/>
    </location>
</feature>
<sequence>MATANKRLASLDLLRGFDLFCLLMLQPILMTWLEIENNPSLDPIINQFTHVEWQGVAFWDLIMPLFMFMSGITIPFAMSKYKQGEKIDRHFYFRLFKRFFVLFFFGWVVQGNLLALNIRQFHIFANTLQAIAVGYVVAALLYVWCSFRAQIGFTVLCFITYLLVFATIGNMNYEPGTNIAEEIDRCVLGSLRDGVIWTNRTWSFDSSYHYTWILSSLNFIVTVMLGSFAGYILRLRKEPVQRLKVLLLVGGFLVVAALLMDPLFPIIKRIWSSSMTLFYGGVCFLLMGIFYYLIDIKGWKSGAVNWLNYYGMNSIAAYCLFEVVNFRSISDSLFFGLQQWLGVYYPLVGICFQSAIVLLIVKWMYDHKIFLKA</sequence>
<feature type="transmembrane region" description="Helical" evidence="1">
    <location>
        <begin position="344"/>
        <end position="365"/>
    </location>
</feature>
<feature type="transmembrane region" description="Helical" evidence="1">
    <location>
        <begin position="245"/>
        <end position="264"/>
    </location>
</feature>
<evidence type="ECO:0000313" key="2">
    <source>
        <dbReference type="EMBL" id="RHB34765.1"/>
    </source>
</evidence>
<feature type="transmembrane region" description="Helical" evidence="1">
    <location>
        <begin position="151"/>
        <end position="168"/>
    </location>
</feature>
<accession>A0A413VME9</accession>